<dbReference type="RefSeq" id="WP_096450143.1">
    <property type="nucleotide sequence ID" value="NZ_JBHSOG010000049.1"/>
</dbReference>
<dbReference type="Proteomes" id="UP001595974">
    <property type="component" value="Unassembled WGS sequence"/>
</dbReference>
<proteinExistence type="predicted"/>
<organism evidence="4 5">
    <name type="scientific">Thauera sinica</name>
    <dbReference type="NCBI Taxonomy" id="2665146"/>
    <lineage>
        <taxon>Bacteria</taxon>
        <taxon>Pseudomonadati</taxon>
        <taxon>Pseudomonadota</taxon>
        <taxon>Betaproteobacteria</taxon>
        <taxon>Rhodocyclales</taxon>
        <taxon>Zoogloeaceae</taxon>
        <taxon>Thauera</taxon>
    </lineage>
</organism>
<evidence type="ECO:0000313" key="5">
    <source>
        <dbReference type="Proteomes" id="UP001595974"/>
    </source>
</evidence>
<sequence>MGSRRLADLAFAAALLVPLACASPAAAQVTKSIFCCEVGGQPICGDVLPGACYGRAYRELSPQGTVRREVQVPLTAEEAAKREEEQRRRRLLEAEALKQQRIDRALLETYRSLDDLDMRRDRALAELDRAIETLRQREADLTQRQRDLIQEAATSDVRHVRQDIAEDIRNLDGEIVAQRMVIDVKVREREAVRNRFEEDRRRYVELTRPAPRSSSPQPPRR</sequence>
<keyword evidence="1" id="KW-0175">Coiled coil</keyword>
<name>A0ABW1ASV7_9RHOO</name>
<comment type="caution">
    <text evidence="4">The sequence shown here is derived from an EMBL/GenBank/DDBJ whole genome shotgun (WGS) entry which is preliminary data.</text>
</comment>
<keyword evidence="5" id="KW-1185">Reference proteome</keyword>
<reference evidence="5" key="1">
    <citation type="journal article" date="2019" name="Int. J. Syst. Evol. Microbiol.">
        <title>The Global Catalogue of Microorganisms (GCM) 10K type strain sequencing project: providing services to taxonomists for standard genome sequencing and annotation.</title>
        <authorList>
            <consortium name="The Broad Institute Genomics Platform"/>
            <consortium name="The Broad Institute Genome Sequencing Center for Infectious Disease"/>
            <person name="Wu L."/>
            <person name="Ma J."/>
        </authorList>
    </citation>
    <scope>NUCLEOTIDE SEQUENCE [LARGE SCALE GENOMIC DNA]</scope>
    <source>
        <strain evidence="5">SHR3</strain>
    </source>
</reference>
<feature type="signal peptide" evidence="3">
    <location>
        <begin position="1"/>
        <end position="27"/>
    </location>
</feature>
<dbReference type="EMBL" id="JBHSOG010000049">
    <property type="protein sequence ID" value="MFC5770226.1"/>
    <property type="molecule type" value="Genomic_DNA"/>
</dbReference>
<feature type="coiled-coil region" evidence="1">
    <location>
        <begin position="74"/>
        <end position="151"/>
    </location>
</feature>
<gene>
    <name evidence="4" type="ORF">ACFPTN_12660</name>
</gene>
<feature type="chain" id="PRO_5046635542" description="DUF4124 domain-containing protein" evidence="3">
    <location>
        <begin position="28"/>
        <end position="221"/>
    </location>
</feature>
<protein>
    <recommendedName>
        <fullName evidence="6">DUF4124 domain-containing protein</fullName>
    </recommendedName>
</protein>
<evidence type="ECO:0008006" key="6">
    <source>
        <dbReference type="Google" id="ProtNLM"/>
    </source>
</evidence>
<feature type="region of interest" description="Disordered" evidence="2">
    <location>
        <begin position="200"/>
        <end position="221"/>
    </location>
</feature>
<accession>A0ABW1ASV7</accession>
<evidence type="ECO:0000313" key="4">
    <source>
        <dbReference type="EMBL" id="MFC5770226.1"/>
    </source>
</evidence>
<evidence type="ECO:0000256" key="3">
    <source>
        <dbReference type="SAM" id="SignalP"/>
    </source>
</evidence>
<keyword evidence="3" id="KW-0732">Signal</keyword>
<evidence type="ECO:0000256" key="2">
    <source>
        <dbReference type="SAM" id="MobiDB-lite"/>
    </source>
</evidence>
<evidence type="ECO:0000256" key="1">
    <source>
        <dbReference type="SAM" id="Coils"/>
    </source>
</evidence>